<dbReference type="Gene3D" id="3.10.310.30">
    <property type="match status" value="1"/>
</dbReference>
<evidence type="ECO:0000313" key="4">
    <source>
        <dbReference type="Proteomes" id="UP000178646"/>
    </source>
</evidence>
<sequence length="289" mass="32984">MDKDKNIARTSKKIIVIYHDDLDGFTGAWAAWKKLKDKAEYVELGYDTKNYDFLFQLQDKDIYMIDCSFNMREMLKLASKNKVILIDHHFSSKEKADLLPGSVFDDKHSGASLSWKYFHGKNKAPLIVRYVEDYDIWKFKLPHTMKLMAILNLYSFNFKVWDKAAKMFQNKNKRKELVKKGLAIVDYQKSLIGELSNKGQEVIFEGCDAIAVNSPILSSEIGNHIYIKTGKIGIVWSYKGKDMPKIHVSLRGDGKINLSELAKKYGGGGHKAAAGFAVEGNINFPWQIK</sequence>
<dbReference type="EMBL" id="MHSU01000025">
    <property type="protein sequence ID" value="OHA50076.1"/>
    <property type="molecule type" value="Genomic_DNA"/>
</dbReference>
<dbReference type="PANTHER" id="PTHR42146:SF1">
    <property type="entry name" value="OLIGORIBONUCLEASE NRNB"/>
    <property type="match status" value="1"/>
</dbReference>
<gene>
    <name evidence="3" type="ORF">A2W59_01435</name>
</gene>
<dbReference type="Pfam" id="PF01368">
    <property type="entry name" value="DHH"/>
    <property type="match status" value="1"/>
</dbReference>
<dbReference type="InterPro" id="IPR052968">
    <property type="entry name" value="Nucleotide_metab_enz"/>
</dbReference>
<dbReference type="Pfam" id="PF02272">
    <property type="entry name" value="DHHA1"/>
    <property type="match status" value="1"/>
</dbReference>
<dbReference type="InterPro" id="IPR001667">
    <property type="entry name" value="DDH_dom"/>
</dbReference>
<evidence type="ECO:0000259" key="1">
    <source>
        <dbReference type="Pfam" id="PF01368"/>
    </source>
</evidence>
<proteinExistence type="predicted"/>
<feature type="domain" description="DHHA1" evidence="2">
    <location>
        <begin position="239"/>
        <end position="279"/>
    </location>
</feature>
<reference evidence="3 4" key="1">
    <citation type="journal article" date="2016" name="Nat. Commun.">
        <title>Thousands of microbial genomes shed light on interconnected biogeochemical processes in an aquifer system.</title>
        <authorList>
            <person name="Anantharaman K."/>
            <person name="Brown C.T."/>
            <person name="Hug L.A."/>
            <person name="Sharon I."/>
            <person name="Castelle C.J."/>
            <person name="Probst A.J."/>
            <person name="Thomas B.C."/>
            <person name="Singh A."/>
            <person name="Wilkins M.J."/>
            <person name="Karaoz U."/>
            <person name="Brodie E.L."/>
            <person name="Williams K.H."/>
            <person name="Hubbard S.S."/>
            <person name="Banfield J.F."/>
        </authorList>
    </citation>
    <scope>NUCLEOTIDE SEQUENCE [LARGE SCALE GENOMIC DNA]</scope>
</reference>
<dbReference type="SUPFAM" id="SSF64182">
    <property type="entry name" value="DHH phosphoesterases"/>
    <property type="match status" value="1"/>
</dbReference>
<dbReference type="GO" id="GO:0003676">
    <property type="term" value="F:nucleic acid binding"/>
    <property type="evidence" value="ECO:0007669"/>
    <property type="project" value="InterPro"/>
</dbReference>
<dbReference type="AlphaFoldDB" id="A0A1G2PP34"/>
<feature type="domain" description="DDH" evidence="1">
    <location>
        <begin position="13"/>
        <end position="119"/>
    </location>
</feature>
<accession>A0A1G2PP34</accession>
<evidence type="ECO:0000313" key="3">
    <source>
        <dbReference type="EMBL" id="OHA50076.1"/>
    </source>
</evidence>
<dbReference type="PANTHER" id="PTHR42146">
    <property type="entry name" value="3',5'-CYCLIC-NUCLEOTIDE PHOSPHODIESTERASE"/>
    <property type="match status" value="1"/>
</dbReference>
<name>A0A1G2PP34_9BACT</name>
<comment type="caution">
    <text evidence="3">The sequence shown here is derived from an EMBL/GenBank/DDBJ whole genome shotgun (WGS) entry which is preliminary data.</text>
</comment>
<organism evidence="3 4">
    <name type="scientific">Candidatus Terrybacteria bacterium RIFCSPHIGHO2_02_41_19</name>
    <dbReference type="NCBI Taxonomy" id="1802364"/>
    <lineage>
        <taxon>Bacteria</taxon>
        <taxon>Candidatus Terryibacteriota</taxon>
    </lineage>
</organism>
<dbReference type="Proteomes" id="UP000178646">
    <property type="component" value="Unassembled WGS sequence"/>
</dbReference>
<dbReference type="InterPro" id="IPR038763">
    <property type="entry name" value="DHH_sf"/>
</dbReference>
<dbReference type="InterPro" id="IPR003156">
    <property type="entry name" value="DHHA1_dom"/>
</dbReference>
<protein>
    <submittedName>
        <fullName evidence="3">Uncharacterized protein</fullName>
    </submittedName>
</protein>
<evidence type="ECO:0000259" key="2">
    <source>
        <dbReference type="Pfam" id="PF02272"/>
    </source>
</evidence>